<feature type="chain" id="PRO_5045133653" evidence="7">
    <location>
        <begin position="32"/>
        <end position="492"/>
    </location>
</feature>
<keyword evidence="6" id="KW-0472">Membrane</keyword>
<keyword evidence="6" id="KW-0812">Transmembrane</keyword>
<evidence type="ECO:0000313" key="9">
    <source>
        <dbReference type="EMBL" id="MBY4798392.1"/>
    </source>
</evidence>
<dbReference type="Proteomes" id="UP000700908">
    <property type="component" value="Unassembled WGS sequence"/>
</dbReference>
<keyword evidence="3 7" id="KW-0732">Signal</keyword>
<dbReference type="RefSeq" id="WP_222200113.1">
    <property type="nucleotide sequence ID" value="NZ_JAIMFO010000011.1"/>
</dbReference>
<feature type="region of interest" description="Disordered" evidence="5">
    <location>
        <begin position="387"/>
        <end position="463"/>
    </location>
</feature>
<organism evidence="9 10">
    <name type="scientific">Collinsella ureilytica</name>
    <dbReference type="NCBI Taxonomy" id="2869515"/>
    <lineage>
        <taxon>Bacteria</taxon>
        <taxon>Bacillati</taxon>
        <taxon>Actinomycetota</taxon>
        <taxon>Coriobacteriia</taxon>
        <taxon>Coriobacteriales</taxon>
        <taxon>Coriobacteriaceae</taxon>
        <taxon>Collinsella</taxon>
    </lineage>
</organism>
<dbReference type="PROSITE" id="PS50847">
    <property type="entry name" value="GRAM_POS_ANCHORING"/>
    <property type="match status" value="1"/>
</dbReference>
<feature type="signal peptide" evidence="7">
    <location>
        <begin position="1"/>
        <end position="31"/>
    </location>
</feature>
<feature type="transmembrane region" description="Helical" evidence="6">
    <location>
        <begin position="464"/>
        <end position="486"/>
    </location>
</feature>
<evidence type="ECO:0000259" key="8">
    <source>
        <dbReference type="PROSITE" id="PS50847"/>
    </source>
</evidence>
<feature type="domain" description="Gram-positive cocci surface proteins LPxTG" evidence="8">
    <location>
        <begin position="458"/>
        <end position="492"/>
    </location>
</feature>
<dbReference type="InterPro" id="IPR019931">
    <property type="entry name" value="LPXTG_anchor"/>
</dbReference>
<evidence type="ECO:0000256" key="6">
    <source>
        <dbReference type="SAM" id="Phobius"/>
    </source>
</evidence>
<evidence type="ECO:0000256" key="2">
    <source>
        <dbReference type="ARBA" id="ARBA00022525"/>
    </source>
</evidence>
<accession>A0ABS7MM79</accession>
<protein>
    <submittedName>
        <fullName evidence="9">LPXTG cell wall anchor domain-containing protein</fullName>
    </submittedName>
</protein>
<keyword evidence="2" id="KW-0964">Secreted</keyword>
<feature type="compositionally biased region" description="Basic and acidic residues" evidence="5">
    <location>
        <begin position="392"/>
        <end position="452"/>
    </location>
</feature>
<keyword evidence="4" id="KW-0572">Peptidoglycan-anchor</keyword>
<name>A0ABS7MM79_9ACTN</name>
<comment type="caution">
    <text evidence="9">The sequence shown here is derived from an EMBL/GenBank/DDBJ whole genome shotgun (WGS) entry which is preliminary data.</text>
</comment>
<keyword evidence="1" id="KW-0134">Cell wall</keyword>
<keyword evidence="6" id="KW-1133">Transmembrane helix</keyword>
<evidence type="ECO:0000313" key="10">
    <source>
        <dbReference type="Proteomes" id="UP000700908"/>
    </source>
</evidence>
<dbReference type="EMBL" id="JAIMFO010000011">
    <property type="protein sequence ID" value="MBY4798392.1"/>
    <property type="molecule type" value="Genomic_DNA"/>
</dbReference>
<dbReference type="NCBIfam" id="TIGR01167">
    <property type="entry name" value="LPXTG_anchor"/>
    <property type="match status" value="1"/>
</dbReference>
<evidence type="ECO:0000256" key="3">
    <source>
        <dbReference type="ARBA" id="ARBA00022729"/>
    </source>
</evidence>
<proteinExistence type="predicted"/>
<reference evidence="9 10" key="1">
    <citation type="submission" date="2021-08" db="EMBL/GenBank/DDBJ databases">
        <title>Collinsella faecalis sp. nov. isolated from swine faeces.</title>
        <authorList>
            <person name="Oh B.S."/>
            <person name="Lee J.H."/>
        </authorList>
    </citation>
    <scope>NUCLEOTIDE SEQUENCE [LARGE SCALE GENOMIC DNA]</scope>
    <source>
        <strain evidence="9 10">AGMB00827</strain>
    </source>
</reference>
<evidence type="ECO:0000256" key="1">
    <source>
        <dbReference type="ARBA" id="ARBA00022512"/>
    </source>
</evidence>
<evidence type="ECO:0000256" key="5">
    <source>
        <dbReference type="SAM" id="MobiDB-lite"/>
    </source>
</evidence>
<evidence type="ECO:0000256" key="4">
    <source>
        <dbReference type="ARBA" id="ARBA00023088"/>
    </source>
</evidence>
<gene>
    <name evidence="9" type="ORF">K6V98_08540</name>
</gene>
<sequence>MKQKAHVSPFARVGGVLLLVASLVFPCNAFAQRDPGTDNIIIDNNLRLGFRYQKTIDMTHAKDRSTLPDASFTYTLRVLDKEDKDARLGIDTKYTLDGDLTYVIKAGELPQKASSMPFSHVTFRSKDHYWPELKNLILENKPKEALNFIINNAWGEMRSSDHVQTVVSRLPSDDERDEWEKEGGTYVQWPTNISPWKISPEIEDPEQYLTPEGYYKPETPANYEMGGQLLRNFTWPMNYVETMNLPGNPVVTYSAYAIRAPYIANKSTDAEGKLTSVSKPLFSPEEYEHLIQTIMTNHPDTTNDYKPSEQIIRRYVLTEDTPDAAFAKNTNRLIVDYVPSVPQGALFIFASNEQADAFYKKAFTPDAWYVDINAEIQQLPAVGFTNSYVLPEKPDTPKDPEKPETPKDPEKPETPKDPEKPVTPDTPKDPEKPDTPKDPKTPDQPLKKKETPKTPSHLPKTGDMSSLVLLGGVGASVCALTCAIALRRRQRS</sequence>
<keyword evidence="10" id="KW-1185">Reference proteome</keyword>
<evidence type="ECO:0000256" key="7">
    <source>
        <dbReference type="SAM" id="SignalP"/>
    </source>
</evidence>